<evidence type="ECO:0000313" key="3">
    <source>
        <dbReference type="Proteomes" id="UP001497497"/>
    </source>
</evidence>
<dbReference type="Proteomes" id="UP001497497">
    <property type="component" value="Unassembled WGS sequence"/>
</dbReference>
<name>A0AAV2IAE7_LYMST</name>
<reference evidence="2 3" key="1">
    <citation type="submission" date="2024-04" db="EMBL/GenBank/DDBJ databases">
        <authorList>
            <consortium name="Genoscope - CEA"/>
            <person name="William W."/>
        </authorList>
    </citation>
    <scope>NUCLEOTIDE SEQUENCE [LARGE SCALE GENOMIC DNA]</scope>
</reference>
<keyword evidence="1" id="KW-1133">Transmembrane helix</keyword>
<evidence type="ECO:0000313" key="2">
    <source>
        <dbReference type="EMBL" id="CAL1541500.1"/>
    </source>
</evidence>
<keyword evidence="1" id="KW-0812">Transmembrane</keyword>
<evidence type="ECO:0000256" key="1">
    <source>
        <dbReference type="SAM" id="Phobius"/>
    </source>
</evidence>
<dbReference type="AlphaFoldDB" id="A0AAV2IAE7"/>
<keyword evidence="3" id="KW-1185">Reference proteome</keyword>
<accession>A0AAV2IAE7</accession>
<gene>
    <name evidence="2" type="ORF">GSLYS_00015106001</name>
</gene>
<keyword evidence="1" id="KW-0472">Membrane</keyword>
<protein>
    <submittedName>
        <fullName evidence="2">Uncharacterized protein</fullName>
    </submittedName>
</protein>
<sequence length="279" mass="31221">MLINCEVEGDPIPFLQLFNGPTLLSEKKGAISPFSLTYAHKLTCESYGVFSCLAAQGNRRLNKTFTVLLECAIQFNFPLDESKEHLINAQLNSEVSIVLGIFGHPWPNNYIILRGSSKFIFTNVTNGNTIGHGYTITYQQTNMPYGIINLTFKVSDRKDFTGYNFIIQNGINPPVVYNFLIVDEIQEVHKRFSIIIAICIPSIVSAIIIIVICVWRCRSNRATPPKSMHTVGRAFVYSKATVPEELDQRLSFASHLYEATPCGNVDLKTNSDQVIYGNA</sequence>
<feature type="transmembrane region" description="Helical" evidence="1">
    <location>
        <begin position="192"/>
        <end position="215"/>
    </location>
</feature>
<organism evidence="2 3">
    <name type="scientific">Lymnaea stagnalis</name>
    <name type="common">Great pond snail</name>
    <name type="synonym">Helix stagnalis</name>
    <dbReference type="NCBI Taxonomy" id="6523"/>
    <lineage>
        <taxon>Eukaryota</taxon>
        <taxon>Metazoa</taxon>
        <taxon>Spiralia</taxon>
        <taxon>Lophotrochozoa</taxon>
        <taxon>Mollusca</taxon>
        <taxon>Gastropoda</taxon>
        <taxon>Heterobranchia</taxon>
        <taxon>Euthyneura</taxon>
        <taxon>Panpulmonata</taxon>
        <taxon>Hygrophila</taxon>
        <taxon>Lymnaeoidea</taxon>
        <taxon>Lymnaeidae</taxon>
        <taxon>Lymnaea</taxon>
    </lineage>
</organism>
<dbReference type="EMBL" id="CAXITT010000436">
    <property type="protein sequence ID" value="CAL1541500.1"/>
    <property type="molecule type" value="Genomic_DNA"/>
</dbReference>
<proteinExistence type="predicted"/>
<comment type="caution">
    <text evidence="2">The sequence shown here is derived from an EMBL/GenBank/DDBJ whole genome shotgun (WGS) entry which is preliminary data.</text>
</comment>